<dbReference type="InterPro" id="IPR006094">
    <property type="entry name" value="Oxid_FAD_bind_N"/>
</dbReference>
<dbReference type="AlphaFoldDB" id="A0A2I1HBC7"/>
<keyword evidence="8" id="KW-1185">Reference proteome</keyword>
<evidence type="ECO:0000259" key="6">
    <source>
        <dbReference type="PROSITE" id="PS51387"/>
    </source>
</evidence>
<dbReference type="PANTHER" id="PTHR42973">
    <property type="entry name" value="BINDING OXIDOREDUCTASE, PUTATIVE (AFU_ORTHOLOGUE AFUA_1G17690)-RELATED"/>
    <property type="match status" value="1"/>
</dbReference>
<comment type="caution">
    <text evidence="7">The sequence shown here is derived from an EMBL/GenBank/DDBJ whole genome shotgun (WGS) entry which is preliminary data.</text>
</comment>
<dbReference type="InterPro" id="IPR036318">
    <property type="entry name" value="FAD-bd_PCMH-like_sf"/>
</dbReference>
<dbReference type="PANTHER" id="PTHR42973:SF39">
    <property type="entry name" value="FAD-BINDING PCMH-TYPE DOMAIN-CONTAINING PROTEIN"/>
    <property type="match status" value="1"/>
</dbReference>
<dbReference type="VEuPathDB" id="FungiDB:RhiirFUN_018637"/>
<sequence>MKLIRQLDAVPLLLWCILSFNFIKIINSLSLLECLNSIEGPVIYPNDKDFKPLIIDQNIRVNYTPSVLVYALNNKDVQNAVKCAISWQMNITARSGGHSYEKYGLGGRDNDIVLDLTFINSITIDSEAQTARIGAGNRLGNVYNKLNQAGFLIPAGSCPSVGIGGHALGGGFGYLGRKYGYACDNIISMQMINAEGELLHIDPFSNPDLFFALRGAGKGSFGIVTNFVFRIYPTPSLVTTMELVFNSTNMTQVYQLFHAYYQVGPSLDNDIAFKMRLRNDSLSIIGLYLGSSKNATKAMEKFLSKAPEQIKPIVLNETTFFNSIALLYNVNKYEVVNPGHVPNFFKVKSFFVNIDKELENRAIDNLVNFLNEINKGPCETFASFDLHGGVSEIHRNNSFIHRNAAYCIQIETGWKSKEEGAECVKELNDFGREFQSYTSNFSYQGFIDRDLDKWQTRYYGDDVFKKLVDIKKVYDPKNLFNFNQSIPVKL</sequence>
<gene>
    <name evidence="7" type="ORF">RhiirA4_506562</name>
</gene>
<dbReference type="PROSITE" id="PS51387">
    <property type="entry name" value="FAD_PCMH"/>
    <property type="match status" value="1"/>
</dbReference>
<organism evidence="7 8">
    <name type="scientific">Rhizophagus irregularis</name>
    <dbReference type="NCBI Taxonomy" id="588596"/>
    <lineage>
        <taxon>Eukaryota</taxon>
        <taxon>Fungi</taxon>
        <taxon>Fungi incertae sedis</taxon>
        <taxon>Mucoromycota</taxon>
        <taxon>Glomeromycotina</taxon>
        <taxon>Glomeromycetes</taxon>
        <taxon>Glomerales</taxon>
        <taxon>Glomeraceae</taxon>
        <taxon>Rhizophagus</taxon>
    </lineage>
</organism>
<dbReference type="InterPro" id="IPR016169">
    <property type="entry name" value="FAD-bd_PCMH_sub2"/>
</dbReference>
<protein>
    <submittedName>
        <fullName evidence="7">FAD-binding domain-containing protein</fullName>
    </submittedName>
</protein>
<accession>A0A2I1HBC7</accession>
<comment type="cofactor">
    <cofactor evidence="1">
        <name>FAD</name>
        <dbReference type="ChEBI" id="CHEBI:57692"/>
    </cofactor>
</comment>
<dbReference type="Pfam" id="PF08031">
    <property type="entry name" value="BBE"/>
    <property type="match status" value="1"/>
</dbReference>
<dbReference type="InterPro" id="IPR050416">
    <property type="entry name" value="FAD-linked_Oxidoreductase"/>
</dbReference>
<dbReference type="Gene3D" id="3.40.462.20">
    <property type="match status" value="1"/>
</dbReference>
<dbReference type="OrthoDB" id="415825at2759"/>
<evidence type="ECO:0000256" key="5">
    <source>
        <dbReference type="ARBA" id="ARBA00023002"/>
    </source>
</evidence>
<dbReference type="VEuPathDB" id="FungiDB:FUN_019744"/>
<evidence type="ECO:0000256" key="1">
    <source>
        <dbReference type="ARBA" id="ARBA00001974"/>
    </source>
</evidence>
<dbReference type="Gene3D" id="3.30.465.10">
    <property type="match status" value="1"/>
</dbReference>
<dbReference type="InterPro" id="IPR016166">
    <property type="entry name" value="FAD-bd_PCMH"/>
</dbReference>
<dbReference type="GO" id="GO:0016491">
    <property type="term" value="F:oxidoreductase activity"/>
    <property type="evidence" value="ECO:0007669"/>
    <property type="project" value="UniProtKB-KW"/>
</dbReference>
<reference evidence="7 8" key="1">
    <citation type="submission" date="2015-10" db="EMBL/GenBank/DDBJ databases">
        <title>Genome analyses suggest a sexual origin of heterokaryosis in a supposedly ancient asexual fungus.</title>
        <authorList>
            <person name="Ropars J."/>
            <person name="Sedzielewska K."/>
            <person name="Noel J."/>
            <person name="Charron P."/>
            <person name="Farinelli L."/>
            <person name="Marton T."/>
            <person name="Kruger M."/>
            <person name="Pelin A."/>
            <person name="Brachmann A."/>
            <person name="Corradi N."/>
        </authorList>
    </citation>
    <scope>NUCLEOTIDE SEQUENCE [LARGE SCALE GENOMIC DNA]</scope>
    <source>
        <strain evidence="7 8">A4</strain>
    </source>
</reference>
<comment type="similarity">
    <text evidence="2">Belongs to the oxygen-dependent FAD-linked oxidoreductase family.</text>
</comment>
<dbReference type="Proteomes" id="UP000234323">
    <property type="component" value="Unassembled WGS sequence"/>
</dbReference>
<keyword evidence="5" id="KW-0560">Oxidoreductase</keyword>
<name>A0A2I1HBC7_9GLOM</name>
<evidence type="ECO:0000313" key="7">
    <source>
        <dbReference type="EMBL" id="PKY56169.1"/>
    </source>
</evidence>
<dbReference type="GO" id="GO:0071949">
    <property type="term" value="F:FAD binding"/>
    <property type="evidence" value="ECO:0007669"/>
    <property type="project" value="InterPro"/>
</dbReference>
<dbReference type="EMBL" id="LLXI01002086">
    <property type="protein sequence ID" value="PKY56169.1"/>
    <property type="molecule type" value="Genomic_DNA"/>
</dbReference>
<evidence type="ECO:0000256" key="3">
    <source>
        <dbReference type="ARBA" id="ARBA00022630"/>
    </source>
</evidence>
<proteinExistence type="inferred from homology"/>
<dbReference type="InterPro" id="IPR006093">
    <property type="entry name" value="Oxy_OxRdtase_FAD_BS"/>
</dbReference>
<keyword evidence="4" id="KW-0274">FAD</keyword>
<evidence type="ECO:0000313" key="8">
    <source>
        <dbReference type="Proteomes" id="UP000234323"/>
    </source>
</evidence>
<dbReference type="VEuPathDB" id="FungiDB:RhiirA1_513396"/>
<dbReference type="PROSITE" id="PS00862">
    <property type="entry name" value="OX2_COVAL_FAD"/>
    <property type="match status" value="1"/>
</dbReference>
<keyword evidence="3" id="KW-0285">Flavoprotein</keyword>
<dbReference type="InterPro" id="IPR012951">
    <property type="entry name" value="BBE"/>
</dbReference>
<dbReference type="SUPFAM" id="SSF56176">
    <property type="entry name" value="FAD-binding/transporter-associated domain-like"/>
    <property type="match status" value="1"/>
</dbReference>
<dbReference type="Pfam" id="PF01565">
    <property type="entry name" value="FAD_binding_4"/>
    <property type="match status" value="1"/>
</dbReference>
<evidence type="ECO:0000256" key="2">
    <source>
        <dbReference type="ARBA" id="ARBA00005466"/>
    </source>
</evidence>
<evidence type="ECO:0000256" key="4">
    <source>
        <dbReference type="ARBA" id="ARBA00022827"/>
    </source>
</evidence>
<feature type="domain" description="FAD-binding PCMH-type" evidence="6">
    <location>
        <begin position="61"/>
        <end position="234"/>
    </location>
</feature>